<reference evidence="2" key="1">
    <citation type="submission" date="2020-11" db="EMBL/GenBank/DDBJ databases">
        <authorList>
            <person name="Tran Van P."/>
        </authorList>
    </citation>
    <scope>NUCLEOTIDE SEQUENCE</scope>
</reference>
<accession>A0A7R9I8N8</accession>
<evidence type="ECO:0000256" key="1">
    <source>
        <dbReference type="SAM" id="MobiDB-lite"/>
    </source>
</evidence>
<name>A0A7R9I8N8_9NEOP</name>
<organism evidence="2">
    <name type="scientific">Timema bartmani</name>
    <dbReference type="NCBI Taxonomy" id="61472"/>
    <lineage>
        <taxon>Eukaryota</taxon>
        <taxon>Metazoa</taxon>
        <taxon>Ecdysozoa</taxon>
        <taxon>Arthropoda</taxon>
        <taxon>Hexapoda</taxon>
        <taxon>Insecta</taxon>
        <taxon>Pterygota</taxon>
        <taxon>Neoptera</taxon>
        <taxon>Polyneoptera</taxon>
        <taxon>Phasmatodea</taxon>
        <taxon>Timematodea</taxon>
        <taxon>Timematoidea</taxon>
        <taxon>Timematidae</taxon>
        <taxon>Timema</taxon>
    </lineage>
</organism>
<dbReference type="EMBL" id="OD571836">
    <property type="protein sequence ID" value="CAD7449495.1"/>
    <property type="molecule type" value="Genomic_DNA"/>
</dbReference>
<feature type="region of interest" description="Disordered" evidence="1">
    <location>
        <begin position="1"/>
        <end position="20"/>
    </location>
</feature>
<dbReference type="AlphaFoldDB" id="A0A7R9I8N8"/>
<evidence type="ECO:0000313" key="2">
    <source>
        <dbReference type="EMBL" id="CAD7449495.1"/>
    </source>
</evidence>
<sequence>MLSMATKSGPDRPETEDQQRLRFQVELDTNTLGEKWSIHSVQDLLMINKYFCGNITPEGGQGYCRLKLNYMPIKIMVAQPMDKASHTNLHDVF</sequence>
<protein>
    <submittedName>
        <fullName evidence="2">Uncharacterized protein</fullName>
    </submittedName>
</protein>
<feature type="compositionally biased region" description="Basic and acidic residues" evidence="1">
    <location>
        <begin position="9"/>
        <end position="20"/>
    </location>
</feature>
<gene>
    <name evidence="2" type="ORF">TBIB3V08_LOCUS11769</name>
</gene>
<proteinExistence type="predicted"/>